<gene>
    <name evidence="3" type="ORF">AVDCRST_MAG11-3095</name>
</gene>
<keyword evidence="3" id="KW-0131">Cell cycle</keyword>
<dbReference type="EMBL" id="CADCTU010000675">
    <property type="protein sequence ID" value="CAA9343671.1"/>
    <property type="molecule type" value="Genomic_DNA"/>
</dbReference>
<accession>A0A6J4M1E9</accession>
<feature type="non-terminal residue" evidence="3">
    <location>
        <position position="1"/>
    </location>
</feature>
<reference evidence="3" key="1">
    <citation type="submission" date="2020-02" db="EMBL/GenBank/DDBJ databases">
        <authorList>
            <person name="Meier V. D."/>
        </authorList>
    </citation>
    <scope>NUCLEOTIDE SEQUENCE</scope>
    <source>
        <strain evidence="3">AVDCRST_MAG11</strain>
    </source>
</reference>
<feature type="compositionally biased region" description="Low complexity" evidence="2">
    <location>
        <begin position="166"/>
        <end position="182"/>
    </location>
</feature>
<feature type="coiled-coil region" evidence="1">
    <location>
        <begin position="12"/>
        <end position="46"/>
    </location>
</feature>
<sequence>RGYDRASVDQFRARVADELEALTLKNQDLEAKARSFHEQLRAFRERDKALNDALVSAQQLRGDIRDQAEREGLLILREARAEGERLVADARAHVRSLASEVDALDRSRRTYLAQMRILVERQLAELDAVAASAPPARPTPAQLPAVSGPPANGASTMSGPPPGPKKPASATAVAVSSSPGRSRSARRRWSPPSTATSSGRRRTRWPSRSATPSAIAAALAAASSSASVLRGAGG</sequence>
<dbReference type="PANTHER" id="PTHR35794">
    <property type="entry name" value="CELL DIVISION PROTEIN DIVIVA"/>
    <property type="match status" value="1"/>
</dbReference>
<protein>
    <submittedName>
        <fullName evidence="3">Cell division initiation protein DivIVA</fullName>
    </submittedName>
</protein>
<feature type="region of interest" description="Disordered" evidence="2">
    <location>
        <begin position="134"/>
        <end position="212"/>
    </location>
</feature>
<name>A0A6J4M1E9_9BACT</name>
<proteinExistence type="predicted"/>
<organism evidence="3">
    <name type="scientific">uncultured Gemmatimonadaceae bacterium</name>
    <dbReference type="NCBI Taxonomy" id="246130"/>
    <lineage>
        <taxon>Bacteria</taxon>
        <taxon>Pseudomonadati</taxon>
        <taxon>Gemmatimonadota</taxon>
        <taxon>Gemmatimonadia</taxon>
        <taxon>Gemmatimonadales</taxon>
        <taxon>Gemmatimonadaceae</taxon>
        <taxon>environmental samples</taxon>
    </lineage>
</organism>
<keyword evidence="3" id="KW-0132">Cell division</keyword>
<evidence type="ECO:0000256" key="2">
    <source>
        <dbReference type="SAM" id="MobiDB-lite"/>
    </source>
</evidence>
<evidence type="ECO:0000256" key="1">
    <source>
        <dbReference type="SAM" id="Coils"/>
    </source>
</evidence>
<dbReference type="GO" id="GO:0051301">
    <property type="term" value="P:cell division"/>
    <property type="evidence" value="ECO:0007669"/>
    <property type="project" value="UniProtKB-KW"/>
</dbReference>
<keyword evidence="1" id="KW-0175">Coiled coil</keyword>
<dbReference type="PANTHER" id="PTHR35794:SF2">
    <property type="entry name" value="CELL DIVISION PROTEIN DIVIVA"/>
    <property type="match status" value="1"/>
</dbReference>
<dbReference type="Gene3D" id="6.10.250.660">
    <property type="match status" value="1"/>
</dbReference>
<dbReference type="AlphaFoldDB" id="A0A6J4M1E9"/>
<dbReference type="Pfam" id="PF05103">
    <property type="entry name" value="DivIVA"/>
    <property type="match status" value="1"/>
</dbReference>
<dbReference type="InterPro" id="IPR007793">
    <property type="entry name" value="DivIVA_fam"/>
</dbReference>
<evidence type="ECO:0000313" key="3">
    <source>
        <dbReference type="EMBL" id="CAA9343671.1"/>
    </source>
</evidence>